<evidence type="ECO:0000313" key="2">
    <source>
        <dbReference type="Proteomes" id="UP001054945"/>
    </source>
</evidence>
<accession>A0AAV4QT64</accession>
<name>A0AAV4QT64_CAEEX</name>
<reference evidence="1 2" key="1">
    <citation type="submission" date="2021-06" db="EMBL/GenBank/DDBJ databases">
        <title>Caerostris extrusa draft genome.</title>
        <authorList>
            <person name="Kono N."/>
            <person name="Arakawa K."/>
        </authorList>
    </citation>
    <scope>NUCLEOTIDE SEQUENCE [LARGE SCALE GENOMIC DNA]</scope>
</reference>
<sequence>MSVLQNQTSHQFVALPLYTCIHHSQTEYICIRQLAEYICICICQRVTSKGFFPAEVGNKKRIRILRNYSFKNKIYIFEVQSWKLTVCGLLGTTFWTAVKLKATKSRRLSTCSFAPGFNPGEGFKSPLLPSTLNGDTTRLFGETLSEKMPRASIIVLLDT</sequence>
<dbReference type="Proteomes" id="UP001054945">
    <property type="component" value="Unassembled WGS sequence"/>
</dbReference>
<protein>
    <submittedName>
        <fullName evidence="1">Uncharacterized protein</fullName>
    </submittedName>
</protein>
<organism evidence="1 2">
    <name type="scientific">Caerostris extrusa</name>
    <name type="common">Bark spider</name>
    <name type="synonym">Caerostris bankana</name>
    <dbReference type="NCBI Taxonomy" id="172846"/>
    <lineage>
        <taxon>Eukaryota</taxon>
        <taxon>Metazoa</taxon>
        <taxon>Ecdysozoa</taxon>
        <taxon>Arthropoda</taxon>
        <taxon>Chelicerata</taxon>
        <taxon>Arachnida</taxon>
        <taxon>Araneae</taxon>
        <taxon>Araneomorphae</taxon>
        <taxon>Entelegynae</taxon>
        <taxon>Araneoidea</taxon>
        <taxon>Araneidae</taxon>
        <taxon>Caerostris</taxon>
    </lineage>
</organism>
<evidence type="ECO:0000313" key="1">
    <source>
        <dbReference type="EMBL" id="GIY11469.1"/>
    </source>
</evidence>
<comment type="caution">
    <text evidence="1">The sequence shown here is derived from an EMBL/GenBank/DDBJ whole genome shotgun (WGS) entry which is preliminary data.</text>
</comment>
<dbReference type="AlphaFoldDB" id="A0AAV4QT64"/>
<gene>
    <name evidence="1" type="ORF">CEXT_687921</name>
</gene>
<proteinExistence type="predicted"/>
<dbReference type="EMBL" id="BPLR01006649">
    <property type="protein sequence ID" value="GIY11469.1"/>
    <property type="molecule type" value="Genomic_DNA"/>
</dbReference>
<keyword evidence="2" id="KW-1185">Reference proteome</keyword>